<keyword evidence="3" id="KW-1185">Reference proteome</keyword>
<dbReference type="Proteomes" id="UP001314263">
    <property type="component" value="Unassembled WGS sequence"/>
</dbReference>
<reference evidence="2 3" key="1">
    <citation type="submission" date="2023-10" db="EMBL/GenBank/DDBJ databases">
        <authorList>
            <person name="Maclean D."/>
            <person name="Macfadyen A."/>
        </authorList>
    </citation>
    <scope>NUCLEOTIDE SEQUENCE [LARGE SCALE GENOMIC DNA]</scope>
</reference>
<dbReference type="EMBL" id="CAUYUE010000005">
    <property type="protein sequence ID" value="CAK0775087.1"/>
    <property type="molecule type" value="Genomic_DNA"/>
</dbReference>
<evidence type="ECO:0000313" key="3">
    <source>
        <dbReference type="Proteomes" id="UP001314263"/>
    </source>
</evidence>
<comment type="caution">
    <text evidence="2">The sequence shown here is derived from an EMBL/GenBank/DDBJ whole genome shotgun (WGS) entry which is preliminary data.</text>
</comment>
<gene>
    <name evidence="2" type="ORF">CVIRNUC_004232</name>
</gene>
<accession>A0AAV1I2U0</accession>
<organism evidence="2 3">
    <name type="scientific">Coccomyxa viridis</name>
    <dbReference type="NCBI Taxonomy" id="1274662"/>
    <lineage>
        <taxon>Eukaryota</taxon>
        <taxon>Viridiplantae</taxon>
        <taxon>Chlorophyta</taxon>
        <taxon>core chlorophytes</taxon>
        <taxon>Trebouxiophyceae</taxon>
        <taxon>Trebouxiophyceae incertae sedis</taxon>
        <taxon>Coccomyxaceae</taxon>
        <taxon>Coccomyxa</taxon>
    </lineage>
</organism>
<proteinExistence type="predicted"/>
<dbReference type="AlphaFoldDB" id="A0AAV1I2U0"/>
<feature type="region of interest" description="Disordered" evidence="1">
    <location>
        <begin position="47"/>
        <end position="91"/>
    </location>
</feature>
<name>A0AAV1I2U0_9CHLO</name>
<sequence length="186" mass="21661">MPADDDYFAARRALEAARESRRRTVCGTYPGPLESYRYIPERCQKIRPRAQKPQRRATGPRSTARQSQSHKSSLRRLLRKTQRQRQEADERAFDARVRNLGHRGQQHGFDADATVVIKQLYKSFKEQPEFIEFVFRRFTDPGLVASVPDPDKRYTRAVELWKQHKGDASLDTVDVKRHIISMALHA</sequence>
<evidence type="ECO:0000256" key="1">
    <source>
        <dbReference type="SAM" id="MobiDB-lite"/>
    </source>
</evidence>
<feature type="compositionally biased region" description="Basic residues" evidence="1">
    <location>
        <begin position="72"/>
        <end position="83"/>
    </location>
</feature>
<protein>
    <submittedName>
        <fullName evidence="2">Uncharacterized protein</fullName>
    </submittedName>
</protein>
<evidence type="ECO:0000313" key="2">
    <source>
        <dbReference type="EMBL" id="CAK0775087.1"/>
    </source>
</evidence>